<organism evidence="1 4">
    <name type="scientific">Zhongshania aliphaticivorans</name>
    <dbReference type="NCBI Taxonomy" id="1470434"/>
    <lineage>
        <taxon>Bacteria</taxon>
        <taxon>Pseudomonadati</taxon>
        <taxon>Pseudomonadota</taxon>
        <taxon>Gammaproteobacteria</taxon>
        <taxon>Cellvibrionales</taxon>
        <taxon>Spongiibacteraceae</taxon>
        <taxon>Zhongshania</taxon>
    </lineage>
</organism>
<dbReference type="EMBL" id="CACSIK010000001">
    <property type="protein sequence ID" value="CAA0085980.1"/>
    <property type="molecule type" value="Genomic_DNA"/>
</dbReference>
<evidence type="ECO:0000313" key="3">
    <source>
        <dbReference type="Proteomes" id="UP000435877"/>
    </source>
</evidence>
<dbReference type="EMBL" id="CACSIM010000001">
    <property type="protein sequence ID" value="CAA0079793.1"/>
    <property type="molecule type" value="Genomic_DNA"/>
</dbReference>
<gene>
    <name evidence="2" type="ORF">IHBHHGIJ_00938</name>
    <name evidence="1" type="ORF">KFEGEMFD_00213</name>
</gene>
<keyword evidence="3" id="KW-1185">Reference proteome</keyword>
<dbReference type="Proteomes" id="UP000439591">
    <property type="component" value="Unassembled WGS sequence"/>
</dbReference>
<sequence>MLVEKTMNQSAIWFNAHAFAEHVLCGGKALPWNNAIEFAEVYKKLQGILHADRFSVPLMGFLDDWISRNPHVLQTMAGKNRIRFAIKRFLTNETLRSDLAEWMTTCCAMVDAEIVLEIPSNAALISWAHILANPNASIEVLTELDIDSTSVYLADTVRQLKPSGIAGVVSTLSEADINVGAIVEVYQPLINVAENYHWQFAFRKPVVASTFNSQQFYCLGDDKDSENKDLVSLASDFWRNTSSTVKPHAEKWIYAELPGFAEPDVVRENISKLRTL</sequence>
<evidence type="ECO:0000313" key="2">
    <source>
        <dbReference type="EMBL" id="CAA0085980.1"/>
    </source>
</evidence>
<evidence type="ECO:0000313" key="4">
    <source>
        <dbReference type="Proteomes" id="UP000439591"/>
    </source>
</evidence>
<protein>
    <submittedName>
        <fullName evidence="1">Uncharacterized protein</fullName>
    </submittedName>
</protein>
<name>A0A5S9MT04_9GAMM</name>
<accession>A0A5S9MT04</accession>
<dbReference type="Proteomes" id="UP000435877">
    <property type="component" value="Unassembled WGS sequence"/>
</dbReference>
<evidence type="ECO:0000313" key="1">
    <source>
        <dbReference type="EMBL" id="CAA0079793.1"/>
    </source>
</evidence>
<reference evidence="3 4" key="1">
    <citation type="submission" date="2019-11" db="EMBL/GenBank/DDBJ databases">
        <authorList>
            <person name="Holert J."/>
        </authorList>
    </citation>
    <scope>NUCLEOTIDE SEQUENCE [LARGE SCALE GENOMIC DNA]</scope>
    <source>
        <strain evidence="1">BC3_2A</strain>
        <strain evidence="2">SB11_1A</strain>
    </source>
</reference>
<proteinExistence type="predicted"/>
<dbReference type="AlphaFoldDB" id="A0A5S9MT04"/>